<reference evidence="1 2" key="1">
    <citation type="submission" date="2015-01" db="EMBL/GenBank/DDBJ databases">
        <title>Genome of allotetraploid Gossypium barbadense reveals genomic plasticity and fiber elongation in cotton evolution.</title>
        <authorList>
            <person name="Chen X."/>
            <person name="Liu X."/>
            <person name="Zhao B."/>
            <person name="Zheng H."/>
            <person name="Hu Y."/>
            <person name="Lu G."/>
            <person name="Yang C."/>
            <person name="Chen J."/>
            <person name="Shan C."/>
            <person name="Zhang L."/>
            <person name="Zhou Y."/>
            <person name="Wang L."/>
            <person name="Guo W."/>
            <person name="Bai Y."/>
            <person name="Ruan J."/>
            <person name="Shangguan X."/>
            <person name="Mao Y."/>
            <person name="Jiang J."/>
            <person name="Zhu Y."/>
            <person name="Lei J."/>
            <person name="Kang H."/>
            <person name="Chen S."/>
            <person name="He X."/>
            <person name="Wang R."/>
            <person name="Wang Y."/>
            <person name="Chen J."/>
            <person name="Wang L."/>
            <person name="Yu S."/>
            <person name="Wang B."/>
            <person name="Wei J."/>
            <person name="Song S."/>
            <person name="Lu X."/>
            <person name="Gao Z."/>
            <person name="Gu W."/>
            <person name="Deng X."/>
            <person name="Ma D."/>
            <person name="Wang S."/>
            <person name="Liang W."/>
            <person name="Fang L."/>
            <person name="Cai C."/>
            <person name="Zhu X."/>
            <person name="Zhou B."/>
            <person name="Zhang Y."/>
            <person name="Chen Z."/>
            <person name="Xu S."/>
            <person name="Zhu R."/>
            <person name="Wang S."/>
            <person name="Zhang T."/>
            <person name="Zhao G."/>
        </authorList>
    </citation>
    <scope>NUCLEOTIDE SEQUENCE [LARGE SCALE GENOMIC DNA]</scope>
    <source>
        <strain evidence="2">cv. Xinhai21</strain>
        <tissue evidence="1">Leaf</tissue>
    </source>
</reference>
<evidence type="ECO:0008006" key="3">
    <source>
        <dbReference type="Google" id="ProtNLM"/>
    </source>
</evidence>
<protein>
    <recommendedName>
        <fullName evidence="3">RNase H type-1 domain-containing protein</fullName>
    </recommendedName>
</protein>
<gene>
    <name evidence="1" type="ORF">GOBAR_AA29054</name>
</gene>
<evidence type="ECO:0000313" key="1">
    <source>
        <dbReference type="EMBL" id="PPR91629.1"/>
    </source>
</evidence>
<accession>A0A2P5WKL0</accession>
<proteinExistence type="predicted"/>
<name>A0A2P5WKL0_GOSBA</name>
<dbReference type="Proteomes" id="UP000239757">
    <property type="component" value="Unassembled WGS sequence"/>
</dbReference>
<organism evidence="1 2">
    <name type="scientific">Gossypium barbadense</name>
    <name type="common">Sea Island cotton</name>
    <name type="synonym">Hibiscus barbadensis</name>
    <dbReference type="NCBI Taxonomy" id="3634"/>
    <lineage>
        <taxon>Eukaryota</taxon>
        <taxon>Viridiplantae</taxon>
        <taxon>Streptophyta</taxon>
        <taxon>Embryophyta</taxon>
        <taxon>Tracheophyta</taxon>
        <taxon>Spermatophyta</taxon>
        <taxon>Magnoliopsida</taxon>
        <taxon>eudicotyledons</taxon>
        <taxon>Gunneridae</taxon>
        <taxon>Pentapetalae</taxon>
        <taxon>rosids</taxon>
        <taxon>malvids</taxon>
        <taxon>Malvales</taxon>
        <taxon>Malvaceae</taxon>
        <taxon>Malvoideae</taxon>
        <taxon>Gossypium</taxon>
    </lineage>
</organism>
<evidence type="ECO:0000313" key="2">
    <source>
        <dbReference type="Proteomes" id="UP000239757"/>
    </source>
</evidence>
<dbReference type="OrthoDB" id="958248at2759"/>
<dbReference type="AlphaFoldDB" id="A0A2P5WKL0"/>
<dbReference type="EMBL" id="KZ667259">
    <property type="protein sequence ID" value="PPR91629.1"/>
    <property type="molecule type" value="Genomic_DNA"/>
</dbReference>
<sequence length="107" mass="11912">METTKIILVKINFDVAFQNHTKKSCSGIVAVQMGLNLGFMEVMIEGDALAIVKKLHANHDDRKENGLTHLLDSEGICKGETTYMVEGVPPFATSEVEKDMWWTDPSD</sequence>